<reference evidence="1" key="1">
    <citation type="submission" date="2019-08" db="EMBL/GenBank/DDBJ databases">
        <title>Genome sequence of Clostridiales bacterium MT110.</title>
        <authorList>
            <person name="Cao J."/>
        </authorList>
    </citation>
    <scope>NUCLEOTIDE SEQUENCE</scope>
    <source>
        <strain evidence="1">MT110</strain>
    </source>
</reference>
<accession>A0ACD1ACL8</accession>
<protein>
    <submittedName>
        <fullName evidence="1">DUF4125 family protein</fullName>
    </submittedName>
</protein>
<gene>
    <name evidence="1" type="ORF">FRZ06_12600</name>
</gene>
<organism evidence="1 2">
    <name type="scientific">Anoxybacterium hadale</name>
    <dbReference type="NCBI Taxonomy" id="3408580"/>
    <lineage>
        <taxon>Bacteria</taxon>
        <taxon>Bacillati</taxon>
        <taxon>Bacillota</taxon>
        <taxon>Clostridia</taxon>
        <taxon>Peptostreptococcales</taxon>
        <taxon>Anaerovoracaceae</taxon>
        <taxon>Anoxybacterium</taxon>
    </lineage>
</organism>
<dbReference type="EMBL" id="CP042469">
    <property type="protein sequence ID" value="QOX64116.1"/>
    <property type="molecule type" value="Genomic_DNA"/>
</dbReference>
<name>A0ACD1ACL8_9FIRM</name>
<keyword evidence="2" id="KW-1185">Reference proteome</keyword>
<evidence type="ECO:0000313" key="1">
    <source>
        <dbReference type="EMBL" id="QOX64116.1"/>
    </source>
</evidence>
<sequence>MYDTMKPEKRNFIIERLLRVEWDMFQRVGSTDGKVQCQEDWHTFHIMRYSYYNAWSNSMILSYVRDLEEAMNAERNLITEKYAYMMEYTDPEYFNTRLQPYLPAIDEETRRLIDEIAAYLVGCDKEFAARYPKIGKKGRPIEAARDNSAATSAETYTKGELRTYSKYTLRHFVDYIRGCKESGANFAFLVKDKMVKMYGYASLDDAEAKMGE</sequence>
<proteinExistence type="predicted"/>
<evidence type="ECO:0000313" key="2">
    <source>
        <dbReference type="Proteomes" id="UP000594014"/>
    </source>
</evidence>
<dbReference type="Proteomes" id="UP000594014">
    <property type="component" value="Chromosome"/>
</dbReference>